<dbReference type="Pfam" id="PF02604">
    <property type="entry name" value="PhdYeFM_antitox"/>
    <property type="match status" value="1"/>
</dbReference>
<proteinExistence type="inferred from homology"/>
<dbReference type="SUPFAM" id="SSF143120">
    <property type="entry name" value="YefM-like"/>
    <property type="match status" value="1"/>
</dbReference>
<dbReference type="InterPro" id="IPR006442">
    <property type="entry name" value="Antitoxin_Phd/YefM"/>
</dbReference>
<evidence type="ECO:0000313" key="4">
    <source>
        <dbReference type="Proteomes" id="UP000284168"/>
    </source>
</evidence>
<organism evidence="3 4">
    <name type="scientific">Pseudomonas lini</name>
    <dbReference type="NCBI Taxonomy" id="163011"/>
    <lineage>
        <taxon>Bacteria</taxon>
        <taxon>Pseudomonadati</taxon>
        <taxon>Pseudomonadota</taxon>
        <taxon>Gammaproteobacteria</taxon>
        <taxon>Pseudomonadales</taxon>
        <taxon>Pseudomonadaceae</taxon>
        <taxon>Pseudomonas</taxon>
    </lineage>
</organism>
<comment type="caution">
    <text evidence="3">The sequence shown here is derived from an EMBL/GenBank/DDBJ whole genome shotgun (WGS) entry which is preliminary data.</text>
</comment>
<protein>
    <recommendedName>
        <fullName evidence="2">Antitoxin</fullName>
    </recommendedName>
</protein>
<sequence>MQYVLAERIISISEFAKNVGAVLRDTQAGPVAVVDNNRIRAYLVSADLYEAMLDRLDDVDLATLIRARNQETGEPISLADL</sequence>
<dbReference type="InterPro" id="IPR036165">
    <property type="entry name" value="YefM-like_sf"/>
</dbReference>
<gene>
    <name evidence="3" type="ORF">BK663_00785</name>
</gene>
<accession>A0A423J270</accession>
<dbReference type="Proteomes" id="UP000284168">
    <property type="component" value="Unassembled WGS sequence"/>
</dbReference>
<comment type="function">
    <text evidence="2">Antitoxin component of a type II toxin-antitoxin (TA) system.</text>
</comment>
<evidence type="ECO:0000256" key="1">
    <source>
        <dbReference type="ARBA" id="ARBA00009981"/>
    </source>
</evidence>
<name>A0A423J270_9PSED</name>
<dbReference type="AlphaFoldDB" id="A0A423J270"/>
<evidence type="ECO:0000256" key="2">
    <source>
        <dbReference type="RuleBase" id="RU362080"/>
    </source>
</evidence>
<comment type="similarity">
    <text evidence="1 2">Belongs to the phD/YefM antitoxin family.</text>
</comment>
<dbReference type="RefSeq" id="WP_123719049.1">
    <property type="nucleotide sequence ID" value="NZ_MOBN01000006.1"/>
</dbReference>
<evidence type="ECO:0000313" key="3">
    <source>
        <dbReference type="EMBL" id="RON31789.1"/>
    </source>
</evidence>
<dbReference type="EMBL" id="MOBN01000006">
    <property type="protein sequence ID" value="RON31789.1"/>
    <property type="molecule type" value="Genomic_DNA"/>
</dbReference>
<reference evidence="3 4" key="1">
    <citation type="submission" date="2016-10" db="EMBL/GenBank/DDBJ databases">
        <title>Comparative genome analysis of multiple Pseudomonas spp. focuses on biocontrol and plant growth promoting traits.</title>
        <authorList>
            <person name="Tao X.-Y."/>
            <person name="Taylor C.G."/>
        </authorList>
    </citation>
    <scope>NUCLEOTIDE SEQUENCE [LARGE SCALE GENOMIC DNA]</scope>
    <source>
        <strain evidence="3 4">48C10</strain>
    </source>
</reference>